<dbReference type="SUPFAM" id="SSF55874">
    <property type="entry name" value="ATPase domain of HSP90 chaperone/DNA topoisomerase II/histidine kinase"/>
    <property type="match status" value="1"/>
</dbReference>
<evidence type="ECO:0000313" key="6">
    <source>
        <dbReference type="Proteomes" id="UP001596306"/>
    </source>
</evidence>
<dbReference type="Proteomes" id="UP001596306">
    <property type="component" value="Unassembled WGS sequence"/>
</dbReference>
<gene>
    <name evidence="5" type="ORF">ACFQB0_09940</name>
</gene>
<dbReference type="Gene3D" id="3.30.565.10">
    <property type="entry name" value="Histidine kinase-like ATPase, C-terminal domain"/>
    <property type="match status" value="1"/>
</dbReference>
<dbReference type="CDD" id="cd16917">
    <property type="entry name" value="HATPase_UhpB-NarQ-NarX-like"/>
    <property type="match status" value="1"/>
</dbReference>
<dbReference type="PANTHER" id="PTHR24421">
    <property type="entry name" value="NITRATE/NITRITE SENSOR PROTEIN NARX-RELATED"/>
    <property type="match status" value="1"/>
</dbReference>
<evidence type="ECO:0000256" key="2">
    <source>
        <dbReference type="ARBA" id="ARBA00022777"/>
    </source>
</evidence>
<dbReference type="Pfam" id="PF07730">
    <property type="entry name" value="HisKA_3"/>
    <property type="match status" value="1"/>
</dbReference>
<feature type="domain" description="Histidine kinase" evidence="4">
    <location>
        <begin position="169"/>
        <end position="351"/>
    </location>
</feature>
<reference evidence="6" key="1">
    <citation type="journal article" date="2019" name="Int. J. Syst. Evol. Microbiol.">
        <title>The Global Catalogue of Microorganisms (GCM) 10K type strain sequencing project: providing services to taxonomists for standard genome sequencing and annotation.</title>
        <authorList>
            <consortium name="The Broad Institute Genomics Platform"/>
            <consortium name="The Broad Institute Genome Sequencing Center for Infectious Disease"/>
            <person name="Wu L."/>
            <person name="Ma J."/>
        </authorList>
    </citation>
    <scope>NUCLEOTIDE SEQUENCE [LARGE SCALE GENOMIC DNA]</scope>
    <source>
        <strain evidence="6">CCUG 43304</strain>
    </source>
</reference>
<evidence type="ECO:0000313" key="5">
    <source>
        <dbReference type="EMBL" id="MFC6356428.1"/>
    </source>
</evidence>
<proteinExistence type="predicted"/>
<sequence length="354" mass="38680">MEAKWPENSPEGTMLADIVSEVHEILARRGSTLVLNGALNPDFERNVVEIMNEVIASFEQSEPTQMVAVEYRDGLRRTAEVRATERRHPAESLMAAEVLFGVALPRIIEHLDARNLSPTDVATVAATLHQIIWRRFPPGAIAYVEFILNRLSAANLDSDLRVSRQLHDGIAHVLAIALQRIDLASIAPTPDALESELTSARAQIVEAMEAINGIATDLRQKVGSLQLSEALDAYIQRVPSGSAMIDLEILGNERSLAPAVLEEAFTITLEALRNALRHAQARQVVVRMNWLPTSLKITIEDDGTGFDSTSERNSIGLKSMAERAIVLNGQLAITPRPGRGTVVTLTVPISVESE</sequence>
<keyword evidence="3" id="KW-0902">Two-component regulatory system</keyword>
<evidence type="ECO:0000259" key="4">
    <source>
        <dbReference type="PROSITE" id="PS50109"/>
    </source>
</evidence>
<organism evidence="5 6">
    <name type="scientific">Luethyella okanaganae</name>
    <dbReference type="NCBI Taxonomy" id="69372"/>
    <lineage>
        <taxon>Bacteria</taxon>
        <taxon>Bacillati</taxon>
        <taxon>Actinomycetota</taxon>
        <taxon>Actinomycetes</taxon>
        <taxon>Micrococcales</taxon>
        <taxon>Microbacteriaceae</taxon>
        <taxon>Luethyella</taxon>
    </lineage>
</organism>
<evidence type="ECO:0000256" key="3">
    <source>
        <dbReference type="ARBA" id="ARBA00023012"/>
    </source>
</evidence>
<dbReference type="InterPro" id="IPR036890">
    <property type="entry name" value="HATPase_C_sf"/>
</dbReference>
<dbReference type="PROSITE" id="PS50109">
    <property type="entry name" value="HIS_KIN"/>
    <property type="match status" value="1"/>
</dbReference>
<comment type="caution">
    <text evidence="5">The sequence shown here is derived from an EMBL/GenBank/DDBJ whole genome shotgun (WGS) entry which is preliminary data.</text>
</comment>
<dbReference type="RefSeq" id="WP_386730825.1">
    <property type="nucleotide sequence ID" value="NZ_JBHSTP010000002.1"/>
</dbReference>
<keyword evidence="2 5" id="KW-0418">Kinase</keyword>
<protein>
    <submittedName>
        <fullName evidence="5">Sensor histidine kinase</fullName>
    </submittedName>
</protein>
<dbReference type="Pfam" id="PF02518">
    <property type="entry name" value="HATPase_c"/>
    <property type="match status" value="1"/>
</dbReference>
<name>A0ABW1VEA8_9MICO</name>
<dbReference type="InterPro" id="IPR003594">
    <property type="entry name" value="HATPase_dom"/>
</dbReference>
<dbReference type="InterPro" id="IPR011712">
    <property type="entry name" value="Sig_transdc_His_kin_sub3_dim/P"/>
</dbReference>
<keyword evidence="6" id="KW-1185">Reference proteome</keyword>
<keyword evidence="1" id="KW-0808">Transferase</keyword>
<evidence type="ECO:0000256" key="1">
    <source>
        <dbReference type="ARBA" id="ARBA00022679"/>
    </source>
</evidence>
<dbReference type="InterPro" id="IPR005467">
    <property type="entry name" value="His_kinase_dom"/>
</dbReference>
<dbReference type="SMART" id="SM00387">
    <property type="entry name" value="HATPase_c"/>
    <property type="match status" value="1"/>
</dbReference>
<dbReference type="InterPro" id="IPR050482">
    <property type="entry name" value="Sensor_HK_TwoCompSys"/>
</dbReference>
<accession>A0ABW1VEA8</accession>
<dbReference type="EMBL" id="JBHSTP010000002">
    <property type="protein sequence ID" value="MFC6356428.1"/>
    <property type="molecule type" value="Genomic_DNA"/>
</dbReference>
<dbReference type="GO" id="GO:0016301">
    <property type="term" value="F:kinase activity"/>
    <property type="evidence" value="ECO:0007669"/>
    <property type="project" value="UniProtKB-KW"/>
</dbReference>